<reference evidence="2 3" key="1">
    <citation type="submission" date="2018-01" db="EMBL/GenBank/DDBJ databases">
        <title>Whole genome sequencing of Histamine producing bacteria.</title>
        <authorList>
            <person name="Butler K."/>
        </authorList>
    </citation>
    <scope>NUCLEOTIDE SEQUENCE [LARGE SCALE GENOMIC DNA]</scope>
    <source>
        <strain evidence="2 3">JCM 12947</strain>
    </source>
</reference>
<keyword evidence="1" id="KW-1133">Transmembrane helix</keyword>
<evidence type="ECO:0000313" key="2">
    <source>
        <dbReference type="EMBL" id="PSU46387.1"/>
    </source>
</evidence>
<sequence length="62" mass="6571">MTNIIVSLVITVIIVLAILKIVSEKRKGSTCIGCAESGQCSSAKAVKKAPFIGQKIELKQVI</sequence>
<dbReference type="Proteomes" id="UP000240987">
    <property type="component" value="Unassembled WGS sequence"/>
</dbReference>
<dbReference type="AlphaFoldDB" id="A0A2T3JC17"/>
<evidence type="ECO:0000313" key="3">
    <source>
        <dbReference type="Proteomes" id="UP000240987"/>
    </source>
</evidence>
<keyword evidence="3" id="KW-1185">Reference proteome</keyword>
<dbReference type="RefSeq" id="WP_107244167.1">
    <property type="nucleotide sequence ID" value="NZ_PYMJ01000022.1"/>
</dbReference>
<gene>
    <name evidence="2" type="ORF">C9J12_19085</name>
</gene>
<comment type="caution">
    <text evidence="2">The sequence shown here is derived from an EMBL/GenBank/DDBJ whole genome shotgun (WGS) entry which is preliminary data.</text>
</comment>
<evidence type="ECO:0000256" key="1">
    <source>
        <dbReference type="SAM" id="Phobius"/>
    </source>
</evidence>
<protein>
    <recommendedName>
        <fullName evidence="4">FeoB-associated Cys-rich membrane protein</fullName>
    </recommendedName>
</protein>
<name>A0A2T3JC17_9GAMM</name>
<keyword evidence="1" id="KW-0472">Membrane</keyword>
<evidence type="ECO:0008006" key="4">
    <source>
        <dbReference type="Google" id="ProtNLM"/>
    </source>
</evidence>
<dbReference type="EMBL" id="PYMJ01000022">
    <property type="protein sequence ID" value="PSU46387.1"/>
    <property type="molecule type" value="Genomic_DNA"/>
</dbReference>
<keyword evidence="1" id="KW-0812">Transmembrane</keyword>
<organism evidence="2 3">
    <name type="scientific">Photobacterium frigidiphilum</name>
    <dbReference type="NCBI Taxonomy" id="264736"/>
    <lineage>
        <taxon>Bacteria</taxon>
        <taxon>Pseudomonadati</taxon>
        <taxon>Pseudomonadota</taxon>
        <taxon>Gammaproteobacteria</taxon>
        <taxon>Vibrionales</taxon>
        <taxon>Vibrionaceae</taxon>
        <taxon>Photobacterium</taxon>
    </lineage>
</organism>
<dbReference type="OrthoDB" id="7068640at2"/>
<accession>A0A2T3JC17</accession>
<feature type="transmembrane region" description="Helical" evidence="1">
    <location>
        <begin position="6"/>
        <end position="22"/>
    </location>
</feature>
<proteinExistence type="predicted"/>
<dbReference type="Pfam" id="PF12669">
    <property type="entry name" value="FeoB_associated"/>
    <property type="match status" value="1"/>
</dbReference>